<comment type="caution">
    <text evidence="2">The sequence shown here is derived from an EMBL/GenBank/DDBJ whole genome shotgun (WGS) entry which is preliminary data.</text>
</comment>
<gene>
    <name evidence="2" type="ORF">C8D93_103284</name>
</gene>
<dbReference type="RefSeq" id="WP_110264622.1">
    <property type="nucleotide sequence ID" value="NZ_CAKZQT010000029.1"/>
</dbReference>
<reference evidence="2 3" key="1">
    <citation type="submission" date="2018-04" db="EMBL/GenBank/DDBJ databases">
        <title>Genomic Encyclopedia of Type Strains, Phase IV (KMG-IV): sequencing the most valuable type-strain genomes for metagenomic binning, comparative biology and taxonomic classification.</title>
        <authorList>
            <person name="Goeker M."/>
        </authorList>
    </citation>
    <scope>NUCLEOTIDE SEQUENCE [LARGE SCALE GENOMIC DNA]</scope>
    <source>
        <strain evidence="2 3">DSM 104150</strain>
    </source>
</reference>
<dbReference type="AlphaFoldDB" id="A0A318EGM5"/>
<organism evidence="2 3">
    <name type="scientific">Sinimarinibacterium flocculans</name>
    <dbReference type="NCBI Taxonomy" id="985250"/>
    <lineage>
        <taxon>Bacteria</taxon>
        <taxon>Pseudomonadati</taxon>
        <taxon>Pseudomonadota</taxon>
        <taxon>Gammaproteobacteria</taxon>
        <taxon>Nevskiales</taxon>
        <taxon>Nevskiaceae</taxon>
        <taxon>Sinimarinibacterium</taxon>
    </lineage>
</organism>
<evidence type="ECO:0000256" key="1">
    <source>
        <dbReference type="SAM" id="MobiDB-lite"/>
    </source>
</evidence>
<proteinExistence type="predicted"/>
<accession>A0A318EGM5</accession>
<dbReference type="Proteomes" id="UP000248330">
    <property type="component" value="Unassembled WGS sequence"/>
</dbReference>
<dbReference type="OrthoDB" id="6657308at2"/>
<evidence type="ECO:0000313" key="3">
    <source>
        <dbReference type="Proteomes" id="UP000248330"/>
    </source>
</evidence>
<sequence>MARDDQASALRDALAAGFEDVLGSQHVETALRLWDRHFAAGKSHALIEYVNQLAAALMLPTRQRHELRMALYRALLARGIDPTRGSDTARTPRAGADSAPIPRIDIGAGGNSPAFRVFRQVALAVLRGMRADALGAARTFAEALDRHAGSHGFDASARSALVRWVDGEAADDFLRSLDVERYSVLTHLLYVAACEALGPVAADRLMSQAVRSAETLPEAATFPPQRLL</sequence>
<feature type="region of interest" description="Disordered" evidence="1">
    <location>
        <begin position="83"/>
        <end position="102"/>
    </location>
</feature>
<name>A0A318EGM5_9GAMM</name>
<dbReference type="EMBL" id="QICN01000003">
    <property type="protein sequence ID" value="PXV69708.1"/>
    <property type="molecule type" value="Genomic_DNA"/>
</dbReference>
<evidence type="ECO:0000313" key="2">
    <source>
        <dbReference type="EMBL" id="PXV69708.1"/>
    </source>
</evidence>
<protein>
    <submittedName>
        <fullName evidence="2">Uncharacterized protein</fullName>
    </submittedName>
</protein>
<keyword evidence="3" id="KW-1185">Reference proteome</keyword>